<comment type="caution">
    <text evidence="9">The sequence shown here is derived from an EMBL/GenBank/DDBJ whole genome shotgun (WGS) entry which is preliminary data.</text>
</comment>
<evidence type="ECO:0000313" key="10">
    <source>
        <dbReference type="Proteomes" id="UP000053317"/>
    </source>
</evidence>
<keyword evidence="5" id="KW-0346">Stress response</keyword>
<evidence type="ECO:0000256" key="6">
    <source>
        <dbReference type="SAM" id="MobiDB-lite"/>
    </source>
</evidence>
<dbReference type="Pfam" id="PF05773">
    <property type="entry name" value="RWD"/>
    <property type="match status" value="1"/>
</dbReference>
<dbReference type="InterPro" id="IPR006575">
    <property type="entry name" value="RWD_dom"/>
</dbReference>
<evidence type="ECO:0000256" key="7">
    <source>
        <dbReference type="SAM" id="SignalP"/>
    </source>
</evidence>
<evidence type="ECO:0000256" key="5">
    <source>
        <dbReference type="ARBA" id="ARBA00023016"/>
    </source>
</evidence>
<dbReference type="Pfam" id="PF06516">
    <property type="entry name" value="NUP"/>
    <property type="match status" value="1"/>
</dbReference>
<dbReference type="PANTHER" id="PTHR38643">
    <property type="entry name" value="PURINE NUCLEOSIDE PERMEASE C285.05-RELATED"/>
    <property type="match status" value="1"/>
</dbReference>
<evidence type="ECO:0000256" key="3">
    <source>
        <dbReference type="ARBA" id="ARBA00022491"/>
    </source>
</evidence>
<dbReference type="PANTHER" id="PTHR38643:SF1">
    <property type="entry name" value="PURINE NUCLEOSIDE PERMEASE C285.05-RELATED"/>
    <property type="match status" value="1"/>
</dbReference>
<keyword evidence="10" id="KW-1185">Reference proteome</keyword>
<dbReference type="GO" id="GO:0006417">
    <property type="term" value="P:regulation of translation"/>
    <property type="evidence" value="ECO:0007669"/>
    <property type="project" value="UniProtKB-KW"/>
</dbReference>
<dbReference type="Gene3D" id="3.30.230.30">
    <property type="entry name" value="Impact, N-terminal domain"/>
    <property type="match status" value="1"/>
</dbReference>
<dbReference type="GO" id="GO:0005783">
    <property type="term" value="C:endoplasmic reticulum"/>
    <property type="evidence" value="ECO:0007669"/>
    <property type="project" value="TreeGrafter"/>
</dbReference>
<dbReference type="InterPro" id="IPR036956">
    <property type="entry name" value="Impact_N_sf"/>
</dbReference>
<dbReference type="OrthoDB" id="69641at2759"/>
<evidence type="ECO:0000256" key="1">
    <source>
        <dbReference type="ARBA" id="ARBA00004496"/>
    </source>
</evidence>
<accession>A0A0G2ELP3</accession>
<dbReference type="InterPro" id="IPR020568">
    <property type="entry name" value="Ribosomal_Su5_D2-typ_SF"/>
</dbReference>
<keyword evidence="3" id="KW-0678">Repressor</keyword>
<evidence type="ECO:0000259" key="8">
    <source>
        <dbReference type="PROSITE" id="PS50908"/>
    </source>
</evidence>
<dbReference type="SUPFAM" id="SSF54211">
    <property type="entry name" value="Ribosomal protein S5 domain 2-like"/>
    <property type="match status" value="1"/>
</dbReference>
<dbReference type="AlphaFoldDB" id="A0A0G2ELP3"/>
<dbReference type="InterPro" id="IPR016135">
    <property type="entry name" value="UBQ-conjugating_enzyme/RWD"/>
</dbReference>
<keyword evidence="2" id="KW-0963">Cytoplasm</keyword>
<dbReference type="InterPro" id="IPR001498">
    <property type="entry name" value="Impact_N"/>
</dbReference>
<sequence>MYFSKLVGTVAAALSLVTPSIAASIKREPAQKRHGDGKIAPKVFIVSMFDPEAEVWWGIPEFDILGKNITVPGFSMLYPDAHCTADGDICQIVIGESEINAAASMSALVYSGVFDLTKTYFLVAGIAGVNPKISTTGSVSFAKYAIQVALQYEFDAREIPDNFTTGYVPQGAESPTEYPTSIYGTEVFEVNEALRDYAIGFASSAKLNDSDAAIAYRAHYGDGIYAAATKEPSVVACDVATSDVYYSGALLSEAFENTTTLFTNGSGVYCATAQEDNASLEVLVRSTLANLTDFSRIIIMRTFSDFDRPYPGESVLDNLFYADQGAFEPAIQNIYYAGLRVVTGIINGWGEVFEAGVTPTNYIGDIFASLGGTPDFGLPEDYITSDASSTKKRSLTRRGIEGKKGKKEGGHFPSSLKSRVLHCRLGQYPDIFYPCLRFRSAPQLILDKLPMTLNEALEEEITSINAIYNPSTVEIVTDNAGDTVTILSLPNTSFSFRISFPGTYPDLPPQIHGIASVAEHRKGEGKAAAELLRNIIARVWVSGQVCLFDLIEEARSQLEELGEDTHGSTNDDPDAQKAVEEKFVTAKPGSTASNDIVIDPSAALLPSGVNPPSWILSDPLSVNKSTFLAHCVPCDNKSLASTYITHLLSTNKKVATATHNISAWRLKEPDTGVVVQDSDDDGETAAGGRLLHLMQLMDAWNVVVVVTRWYGGVKLGPERFRCINGVAKEALVKGRFCKEENTGKKGKK</sequence>
<comment type="subcellular location">
    <subcellularLocation>
        <location evidence="1">Cytoplasm</location>
    </subcellularLocation>
</comment>
<feature type="chain" id="PRO_5002543649" evidence="7">
    <location>
        <begin position="23"/>
        <end position="748"/>
    </location>
</feature>
<feature type="compositionally biased region" description="Basic and acidic residues" evidence="6">
    <location>
        <begin position="398"/>
        <end position="410"/>
    </location>
</feature>
<keyword evidence="7" id="KW-0732">Signal</keyword>
<evidence type="ECO:0000256" key="4">
    <source>
        <dbReference type="ARBA" id="ARBA00022845"/>
    </source>
</evidence>
<evidence type="ECO:0000256" key="2">
    <source>
        <dbReference type="ARBA" id="ARBA00022490"/>
    </source>
</evidence>
<dbReference type="GO" id="GO:0055085">
    <property type="term" value="P:transmembrane transport"/>
    <property type="evidence" value="ECO:0007669"/>
    <property type="project" value="InterPro"/>
</dbReference>
<gene>
    <name evidence="9" type="ORF">UCRPC4_g02794</name>
</gene>
<organism evidence="9 10">
    <name type="scientific">Phaeomoniella chlamydospora</name>
    <name type="common">Phaeoacremonium chlamydosporum</name>
    <dbReference type="NCBI Taxonomy" id="158046"/>
    <lineage>
        <taxon>Eukaryota</taxon>
        <taxon>Fungi</taxon>
        <taxon>Dikarya</taxon>
        <taxon>Ascomycota</taxon>
        <taxon>Pezizomycotina</taxon>
        <taxon>Eurotiomycetes</taxon>
        <taxon>Chaetothyriomycetidae</taxon>
        <taxon>Phaeomoniellales</taxon>
        <taxon>Phaeomoniellaceae</taxon>
        <taxon>Phaeomoniella</taxon>
    </lineage>
</organism>
<dbReference type="SUPFAM" id="SSF54495">
    <property type="entry name" value="UBC-like"/>
    <property type="match status" value="1"/>
</dbReference>
<protein>
    <submittedName>
        <fullName evidence="9">Putative purine nucleoside</fullName>
    </submittedName>
</protein>
<evidence type="ECO:0000313" key="9">
    <source>
        <dbReference type="EMBL" id="KKY23697.1"/>
    </source>
</evidence>
<name>A0A0G2ELP3_PHACM</name>
<dbReference type="Pfam" id="PF01205">
    <property type="entry name" value="Impact_N"/>
    <property type="match status" value="1"/>
</dbReference>
<dbReference type="EMBL" id="LCWF01000065">
    <property type="protein sequence ID" value="KKY23697.1"/>
    <property type="molecule type" value="Genomic_DNA"/>
</dbReference>
<dbReference type="Proteomes" id="UP000053317">
    <property type="component" value="Unassembled WGS sequence"/>
</dbReference>
<dbReference type="PROSITE" id="PS50908">
    <property type="entry name" value="RWD"/>
    <property type="match status" value="1"/>
</dbReference>
<dbReference type="Gene3D" id="3.10.110.10">
    <property type="entry name" value="Ubiquitin Conjugating Enzyme"/>
    <property type="match status" value="1"/>
</dbReference>
<feature type="signal peptide" evidence="7">
    <location>
        <begin position="1"/>
        <end position="22"/>
    </location>
</feature>
<feature type="region of interest" description="Disordered" evidence="6">
    <location>
        <begin position="388"/>
        <end position="412"/>
    </location>
</feature>
<dbReference type="CDD" id="cd23822">
    <property type="entry name" value="RWD_ScYIH1-like"/>
    <property type="match status" value="1"/>
</dbReference>
<dbReference type="InterPro" id="IPR009486">
    <property type="entry name" value="Pur_nuclsid_perm"/>
</dbReference>
<proteinExistence type="predicted"/>
<feature type="domain" description="RWD" evidence="8">
    <location>
        <begin position="459"/>
        <end position="561"/>
    </location>
</feature>
<reference evidence="9 10" key="2">
    <citation type="submission" date="2015-05" db="EMBL/GenBank/DDBJ databases">
        <authorList>
            <person name="Morales-Cruz A."/>
            <person name="Amrine K.C."/>
            <person name="Cantu D."/>
        </authorList>
    </citation>
    <scope>NUCLEOTIDE SEQUENCE [LARGE SCALE GENOMIC DNA]</scope>
    <source>
        <strain evidence="9">UCRPC4</strain>
    </source>
</reference>
<keyword evidence="4" id="KW-0810">Translation regulation</keyword>
<reference evidence="9 10" key="1">
    <citation type="submission" date="2015-05" db="EMBL/GenBank/DDBJ databases">
        <title>Distinctive expansion of gene families associated with plant cell wall degradation and secondary metabolism in the genomes of grapevine trunk pathogens.</title>
        <authorList>
            <person name="Lawrence D.P."/>
            <person name="Travadon R."/>
            <person name="Rolshausen P.E."/>
            <person name="Baumgartner K."/>
        </authorList>
    </citation>
    <scope>NUCLEOTIDE SEQUENCE [LARGE SCALE GENOMIC DNA]</scope>
    <source>
        <strain evidence="9">UCRPC4</strain>
    </source>
</reference>